<evidence type="ECO:0000313" key="1">
    <source>
        <dbReference type="EMBL" id="KAJ5350256.1"/>
    </source>
</evidence>
<keyword evidence="2" id="KW-1185">Reference proteome</keyword>
<reference evidence="1" key="1">
    <citation type="submission" date="2022-12" db="EMBL/GenBank/DDBJ databases">
        <authorList>
            <person name="Petersen C."/>
        </authorList>
    </citation>
    <scope>NUCLEOTIDE SEQUENCE</scope>
    <source>
        <strain evidence="1">IBT 35675</strain>
    </source>
</reference>
<gene>
    <name evidence="1" type="ORF">N7541_007983</name>
</gene>
<protein>
    <submittedName>
        <fullName evidence="1">Uncharacterized protein</fullName>
    </submittedName>
</protein>
<organism evidence="1 2">
    <name type="scientific">Penicillium brevicompactum</name>
    <dbReference type="NCBI Taxonomy" id="5074"/>
    <lineage>
        <taxon>Eukaryota</taxon>
        <taxon>Fungi</taxon>
        <taxon>Dikarya</taxon>
        <taxon>Ascomycota</taxon>
        <taxon>Pezizomycotina</taxon>
        <taxon>Eurotiomycetes</taxon>
        <taxon>Eurotiomycetidae</taxon>
        <taxon>Eurotiales</taxon>
        <taxon>Aspergillaceae</taxon>
        <taxon>Penicillium</taxon>
    </lineage>
</organism>
<evidence type="ECO:0000313" key="2">
    <source>
        <dbReference type="Proteomes" id="UP001148299"/>
    </source>
</evidence>
<dbReference type="AlphaFoldDB" id="A0A9W9QY73"/>
<proteinExistence type="predicted"/>
<dbReference type="EMBL" id="JAPZBR010000006">
    <property type="protein sequence ID" value="KAJ5350256.1"/>
    <property type="molecule type" value="Genomic_DNA"/>
</dbReference>
<accession>A0A9W9QY73</accession>
<sequence>MTPQHTGALCHISPRDFFAVRSKKEVILQFIHNYTEYLYACLKPLPHLFCVLKNLEINCCNYVASGSAIRNTDVQA</sequence>
<name>A0A9W9QY73_PENBR</name>
<reference evidence="1" key="2">
    <citation type="journal article" date="2023" name="IMA Fungus">
        <title>Comparative genomic study of the Penicillium genus elucidates a diverse pangenome and 15 lateral gene transfer events.</title>
        <authorList>
            <person name="Petersen C."/>
            <person name="Sorensen T."/>
            <person name="Nielsen M.R."/>
            <person name="Sondergaard T.E."/>
            <person name="Sorensen J.L."/>
            <person name="Fitzpatrick D.A."/>
            <person name="Frisvad J.C."/>
            <person name="Nielsen K.L."/>
        </authorList>
    </citation>
    <scope>NUCLEOTIDE SEQUENCE</scope>
    <source>
        <strain evidence="1">IBT 35675</strain>
    </source>
</reference>
<comment type="caution">
    <text evidence="1">The sequence shown here is derived from an EMBL/GenBank/DDBJ whole genome shotgun (WGS) entry which is preliminary data.</text>
</comment>
<dbReference type="Proteomes" id="UP001148299">
    <property type="component" value="Unassembled WGS sequence"/>
</dbReference>